<accession>A0ABZ0SRR5</accession>
<keyword evidence="3" id="KW-1185">Reference proteome</keyword>
<sequence>MPENVANWWARRQFSRGAEVPYPVGTYRDAWAPFPALIRQYHPDLNSGLTLTQIPPAADVLLLWQCEAGHLFAATPDEQRNRPGPTRRRSAWCPECAMQAVPPRIRPAGTPRVKTAKPARPVCGKTPDLPVGEPFVSTCAPKPASAVEARLRQQLFARLDVTPGLNAVKVSRPFYGHLEVWPDFLLPELRIAIEYDTPGRFGLEHVGPREHSDLKKDRLLRSAGWEVVRIRTGKLEAIGPHDLQLNSLGRRAVDRVVDRLREIRGPLMVDAYVVDGRDA</sequence>
<evidence type="ECO:0000259" key="1">
    <source>
        <dbReference type="Pfam" id="PF14311"/>
    </source>
</evidence>
<dbReference type="RefSeq" id="WP_320943669.1">
    <property type="nucleotide sequence ID" value="NZ_BAABEU010000004.1"/>
</dbReference>
<organism evidence="2 3">
    <name type="scientific">Microbacterium rhizosphaerae</name>
    <dbReference type="NCBI Taxonomy" id="1678237"/>
    <lineage>
        <taxon>Bacteria</taxon>
        <taxon>Bacillati</taxon>
        <taxon>Actinomycetota</taxon>
        <taxon>Actinomycetes</taxon>
        <taxon>Micrococcales</taxon>
        <taxon>Microbacteriaceae</taxon>
        <taxon>Microbacterium</taxon>
    </lineage>
</organism>
<reference evidence="2 3" key="1">
    <citation type="submission" date="2023-11" db="EMBL/GenBank/DDBJ databases">
        <title>Genome sequence of Microbacterium rhizosphaerae KACC 19337.</title>
        <authorList>
            <person name="Choi H."/>
            <person name="Kim S."/>
            <person name="Kim Y."/>
            <person name="Kwon S.-W."/>
            <person name="Heo J."/>
        </authorList>
    </citation>
    <scope>NUCLEOTIDE SEQUENCE [LARGE SCALE GENOMIC DNA]</scope>
    <source>
        <strain evidence="2 3">KACC 19337</strain>
    </source>
</reference>
<dbReference type="EMBL" id="CP139368">
    <property type="protein sequence ID" value="WPR90966.1"/>
    <property type="molecule type" value="Genomic_DNA"/>
</dbReference>
<gene>
    <name evidence="2" type="ORF">SM116_06645</name>
</gene>
<dbReference type="Proteomes" id="UP001323798">
    <property type="component" value="Chromosome"/>
</dbReference>
<protein>
    <submittedName>
        <fullName evidence="2">Zinc-ribbon domain-containing protein</fullName>
    </submittedName>
</protein>
<dbReference type="InterPro" id="IPR025487">
    <property type="entry name" value="DUF4379"/>
</dbReference>
<dbReference type="Pfam" id="PF14311">
    <property type="entry name" value="DUF4379"/>
    <property type="match status" value="1"/>
</dbReference>
<name>A0ABZ0SRR5_9MICO</name>
<feature type="domain" description="Treble clef zinc finger" evidence="1">
    <location>
        <begin position="37"/>
        <end position="98"/>
    </location>
</feature>
<evidence type="ECO:0000313" key="2">
    <source>
        <dbReference type="EMBL" id="WPR90966.1"/>
    </source>
</evidence>
<proteinExistence type="predicted"/>
<evidence type="ECO:0000313" key="3">
    <source>
        <dbReference type="Proteomes" id="UP001323798"/>
    </source>
</evidence>